<dbReference type="AlphaFoldDB" id="A0A5S4FU64"/>
<evidence type="ECO:0000313" key="3">
    <source>
        <dbReference type="Proteomes" id="UP000309128"/>
    </source>
</evidence>
<dbReference type="EMBL" id="VCKY01000119">
    <property type="protein sequence ID" value="TMR13595.1"/>
    <property type="molecule type" value="Genomic_DNA"/>
</dbReference>
<dbReference type="RefSeq" id="WP_138669824.1">
    <property type="nucleotide sequence ID" value="NZ_VCKY01000119.1"/>
</dbReference>
<keyword evidence="1" id="KW-0472">Membrane</keyword>
<dbReference type="Proteomes" id="UP000309128">
    <property type="component" value="Unassembled WGS sequence"/>
</dbReference>
<keyword evidence="1" id="KW-1133">Transmembrane helix</keyword>
<evidence type="ECO:0000256" key="1">
    <source>
        <dbReference type="SAM" id="Phobius"/>
    </source>
</evidence>
<comment type="caution">
    <text evidence="2">The sequence shown here is derived from an EMBL/GenBank/DDBJ whole genome shotgun (WGS) entry which is preliminary data.</text>
</comment>
<reference evidence="2 3" key="1">
    <citation type="submission" date="2019-05" db="EMBL/GenBank/DDBJ databases">
        <title>Draft genome sequence of Nonomuraea turkmeniaca DSM 43926.</title>
        <authorList>
            <person name="Saricaoglu S."/>
            <person name="Isik K."/>
        </authorList>
    </citation>
    <scope>NUCLEOTIDE SEQUENCE [LARGE SCALE GENOMIC DNA]</scope>
    <source>
        <strain evidence="2 3">DSM 43926</strain>
    </source>
</reference>
<organism evidence="2 3">
    <name type="scientific">Nonomuraea turkmeniaca</name>
    <dbReference type="NCBI Taxonomy" id="103838"/>
    <lineage>
        <taxon>Bacteria</taxon>
        <taxon>Bacillati</taxon>
        <taxon>Actinomycetota</taxon>
        <taxon>Actinomycetes</taxon>
        <taxon>Streptosporangiales</taxon>
        <taxon>Streptosporangiaceae</taxon>
        <taxon>Nonomuraea</taxon>
    </lineage>
</organism>
<keyword evidence="3" id="KW-1185">Reference proteome</keyword>
<feature type="transmembrane region" description="Helical" evidence="1">
    <location>
        <begin position="52"/>
        <end position="72"/>
    </location>
</feature>
<sequence length="286" mass="30170">MDDIQRTIDRLVADIAPDPGPGMTPLARELFEEITTASAVMSARPRGRRRRWFAVPVVAVLAATAVVLGWVLPGALGSAPASAALDIKREGGYYVITVEDLFADPDMYQSELKARGLDITLELAPTSASMAGRILVINSANLLKAGKPAPADGPVKTIDAPGPCHHFAGCPIGVKVPVGYQAQAEIVLGREARPGEKYKIPPGIGLPGEPLHCVDYVNKTVAELVPMLRERGVEAEFVSYTQGVRPADTWYVHDGVMSAAGMALLVASTTLNPTPRPLDATCAAGS</sequence>
<dbReference type="OrthoDB" id="3826074at2"/>
<gene>
    <name evidence="2" type="ORF">ETD86_30370</name>
</gene>
<evidence type="ECO:0000313" key="2">
    <source>
        <dbReference type="EMBL" id="TMR13595.1"/>
    </source>
</evidence>
<keyword evidence="1" id="KW-0812">Transmembrane</keyword>
<proteinExistence type="predicted"/>
<protein>
    <submittedName>
        <fullName evidence="2">Uncharacterized protein</fullName>
    </submittedName>
</protein>
<accession>A0A5S4FU64</accession>
<name>A0A5S4FU64_9ACTN</name>